<evidence type="ECO:0000313" key="2">
    <source>
        <dbReference type="Proteomes" id="UP000256514"/>
    </source>
</evidence>
<dbReference type="RefSeq" id="WP_115571420.1">
    <property type="nucleotide sequence ID" value="NZ_NXLT01000006.1"/>
</dbReference>
<sequence>MSKIEWTDKTWNVITGCTQTSPACQNCYAKAMTNRLEVMAKKGIKGSEKYISGWDSVIFHTDMLGHIFSFKKYPHGIKIFVNSMSDTFHEDISDHKIKKLFFMMNQRVDLTFQVLTKRAKRMFEFISTNKDILTPNIQLGVTAENQEMFNQRVKYLTPLKEMQITTFVSCEPLLESIDISEYIDSIDWVIVGGEKAHKKGRIMEYEWVKDIYSQCQKTQTPFFFKQWGDCEKKIKLSMEGIDNDLLHKIENTKEFPI</sequence>
<dbReference type="AlphaFoldDB" id="A0A3D8INI6"/>
<reference evidence="1 2" key="1">
    <citation type="submission" date="2018-04" db="EMBL/GenBank/DDBJ databases">
        <title>Novel Campyloabacter and Helicobacter Species and Strains.</title>
        <authorList>
            <person name="Mannion A.J."/>
            <person name="Shen Z."/>
            <person name="Fox J.G."/>
        </authorList>
    </citation>
    <scope>NUCLEOTIDE SEQUENCE [LARGE SCALE GENOMIC DNA]</scope>
    <source>
        <strain evidence="1 2">MIT 12-6600</strain>
    </source>
</reference>
<evidence type="ECO:0000313" key="1">
    <source>
        <dbReference type="EMBL" id="RDU66466.1"/>
    </source>
</evidence>
<dbReference type="InterPro" id="IPR011101">
    <property type="entry name" value="DUF5131"/>
</dbReference>
<evidence type="ECO:0008006" key="3">
    <source>
        <dbReference type="Google" id="ProtNLM"/>
    </source>
</evidence>
<protein>
    <recommendedName>
        <fullName evidence="3">Phage Gp37/Gp68 family protein</fullName>
    </recommendedName>
</protein>
<dbReference type="Proteomes" id="UP000256514">
    <property type="component" value="Unassembled WGS sequence"/>
</dbReference>
<organism evidence="1 2">
    <name type="scientific">Helicobacter equorum</name>
    <dbReference type="NCBI Taxonomy" id="361872"/>
    <lineage>
        <taxon>Bacteria</taxon>
        <taxon>Pseudomonadati</taxon>
        <taxon>Campylobacterota</taxon>
        <taxon>Epsilonproteobacteria</taxon>
        <taxon>Campylobacterales</taxon>
        <taxon>Helicobacteraceae</taxon>
        <taxon>Helicobacter</taxon>
    </lineage>
</organism>
<comment type="caution">
    <text evidence="1">The sequence shown here is derived from an EMBL/GenBank/DDBJ whole genome shotgun (WGS) entry which is preliminary data.</text>
</comment>
<accession>A0A3D8INI6</accession>
<gene>
    <name evidence="1" type="ORF">CQA54_07130</name>
</gene>
<proteinExistence type="predicted"/>
<keyword evidence="2" id="KW-1185">Reference proteome</keyword>
<dbReference type="EMBL" id="NXLT01000006">
    <property type="protein sequence ID" value="RDU66466.1"/>
    <property type="molecule type" value="Genomic_DNA"/>
</dbReference>
<dbReference type="Pfam" id="PF07505">
    <property type="entry name" value="DUF5131"/>
    <property type="match status" value="1"/>
</dbReference>
<name>A0A3D8INI6_9HELI</name>
<dbReference type="OrthoDB" id="9787478at2"/>